<dbReference type="Proteomes" id="UP000619536">
    <property type="component" value="Unassembled WGS sequence"/>
</dbReference>
<evidence type="ECO:0000256" key="4">
    <source>
        <dbReference type="ARBA" id="ARBA00022989"/>
    </source>
</evidence>
<dbReference type="PANTHER" id="PTHR30477:SF13">
    <property type="entry name" value="IRON TRANSPORT SYSTEM MEMBRANE PROTEIN HI_0360-RELATED"/>
    <property type="match status" value="1"/>
</dbReference>
<accession>A0A8J3AGF5</accession>
<dbReference type="PANTHER" id="PTHR30477">
    <property type="entry name" value="ABC-TRANSPORTER METAL-BINDING PROTEIN"/>
    <property type="match status" value="1"/>
</dbReference>
<dbReference type="NCBIfam" id="TIGR03770">
    <property type="entry name" value="anch_rpt_perm"/>
    <property type="match status" value="1"/>
</dbReference>
<feature type="transmembrane region" description="Helical" evidence="7">
    <location>
        <begin position="228"/>
        <end position="247"/>
    </location>
</feature>
<keyword evidence="9" id="KW-1185">Reference proteome</keyword>
<dbReference type="Pfam" id="PF00950">
    <property type="entry name" value="ABC-3"/>
    <property type="match status" value="1"/>
</dbReference>
<dbReference type="GO" id="GO:0043190">
    <property type="term" value="C:ATP-binding cassette (ABC) transporter complex"/>
    <property type="evidence" value="ECO:0007669"/>
    <property type="project" value="InterPro"/>
</dbReference>
<dbReference type="InterPro" id="IPR022392">
    <property type="entry name" value="Anch_rpt-typ_ABC_trnsprt_perm"/>
</dbReference>
<feature type="transmembrane region" description="Helical" evidence="7">
    <location>
        <begin position="179"/>
        <end position="198"/>
    </location>
</feature>
<dbReference type="CDD" id="cd06550">
    <property type="entry name" value="TM_ABC_iron-siderophores_like"/>
    <property type="match status" value="1"/>
</dbReference>
<organism evidence="8 9">
    <name type="scientific">Galliscardovia ingluviei</name>
    <dbReference type="NCBI Taxonomy" id="1769422"/>
    <lineage>
        <taxon>Bacteria</taxon>
        <taxon>Bacillati</taxon>
        <taxon>Actinomycetota</taxon>
        <taxon>Actinomycetes</taxon>
        <taxon>Bifidobacteriales</taxon>
        <taxon>Bifidobacteriaceae</taxon>
        <taxon>Galliscardovia</taxon>
    </lineage>
</organism>
<dbReference type="GO" id="GO:0055085">
    <property type="term" value="P:transmembrane transport"/>
    <property type="evidence" value="ECO:0007669"/>
    <property type="project" value="InterPro"/>
</dbReference>
<evidence type="ECO:0000256" key="3">
    <source>
        <dbReference type="ARBA" id="ARBA00022692"/>
    </source>
</evidence>
<dbReference type="Gene3D" id="1.10.3470.10">
    <property type="entry name" value="ABC transporter involved in vitamin B12 uptake, BtuC"/>
    <property type="match status" value="1"/>
</dbReference>
<evidence type="ECO:0000256" key="1">
    <source>
        <dbReference type="ARBA" id="ARBA00004141"/>
    </source>
</evidence>
<dbReference type="RefSeq" id="WP_188354716.1">
    <property type="nucleotide sequence ID" value="NZ_BMDH01000001.1"/>
</dbReference>
<comment type="subcellular location">
    <subcellularLocation>
        <location evidence="6">Cell membrane</location>
        <topology evidence="6">Multi-pass membrane protein</topology>
    </subcellularLocation>
    <subcellularLocation>
        <location evidence="1">Membrane</location>
        <topology evidence="1">Multi-pass membrane protein</topology>
    </subcellularLocation>
</comment>
<evidence type="ECO:0000313" key="8">
    <source>
        <dbReference type="EMBL" id="GGI13394.1"/>
    </source>
</evidence>
<feature type="transmembrane region" description="Helical" evidence="7">
    <location>
        <begin position="253"/>
        <end position="272"/>
    </location>
</feature>
<dbReference type="EMBL" id="BMDH01000001">
    <property type="protein sequence ID" value="GGI13394.1"/>
    <property type="molecule type" value="Genomic_DNA"/>
</dbReference>
<evidence type="ECO:0000256" key="5">
    <source>
        <dbReference type="ARBA" id="ARBA00023136"/>
    </source>
</evidence>
<dbReference type="GO" id="GO:0010043">
    <property type="term" value="P:response to zinc ion"/>
    <property type="evidence" value="ECO:0007669"/>
    <property type="project" value="TreeGrafter"/>
</dbReference>
<feature type="transmembrane region" description="Helical" evidence="7">
    <location>
        <begin position="141"/>
        <end position="158"/>
    </location>
</feature>
<reference evidence="8" key="1">
    <citation type="journal article" date="2014" name="Int. J. Syst. Evol. Microbiol.">
        <title>Complete genome sequence of Corynebacterium casei LMG S-19264T (=DSM 44701T), isolated from a smear-ripened cheese.</title>
        <authorList>
            <consortium name="US DOE Joint Genome Institute (JGI-PGF)"/>
            <person name="Walter F."/>
            <person name="Albersmeier A."/>
            <person name="Kalinowski J."/>
            <person name="Ruckert C."/>
        </authorList>
    </citation>
    <scope>NUCLEOTIDE SEQUENCE</scope>
    <source>
        <strain evidence="8">CCM 8606</strain>
    </source>
</reference>
<name>A0A8J3AGF5_9BIFI</name>
<feature type="transmembrane region" description="Helical" evidence="7">
    <location>
        <begin position="100"/>
        <end position="121"/>
    </location>
</feature>
<evidence type="ECO:0000256" key="7">
    <source>
        <dbReference type="SAM" id="Phobius"/>
    </source>
</evidence>
<evidence type="ECO:0000256" key="6">
    <source>
        <dbReference type="RuleBase" id="RU003943"/>
    </source>
</evidence>
<dbReference type="AlphaFoldDB" id="A0A8J3AGF5"/>
<protein>
    <submittedName>
        <fullName evidence="8">Anchored repeat-type ABC transporter permease subunit</fullName>
    </submittedName>
</protein>
<keyword evidence="3 6" id="KW-0812">Transmembrane</keyword>
<dbReference type="SUPFAM" id="SSF81345">
    <property type="entry name" value="ABC transporter involved in vitamin B12 uptake, BtuC"/>
    <property type="match status" value="1"/>
</dbReference>
<evidence type="ECO:0000256" key="2">
    <source>
        <dbReference type="ARBA" id="ARBA00008034"/>
    </source>
</evidence>
<keyword evidence="4 7" id="KW-1133">Transmembrane helix</keyword>
<sequence>MLTPYEFIQDLFNPMLSFLPRALLMAVVSAIVCGLVGSHVVLRGMAFIGDAVAHSVFPGLAIAFVIGGSLALGGMVAGVATAVIVALLSQHRRVKEDSIIGVLFAGSFALGVIVISRAPGYAGSLQDFLFGSMTGIPREDVPAALIGSALVVGLLIVFHRQILAVSLDRETARAGGLNVLFYDVLVYVCVSMAVVMSVQTIGSILVLALLVTPAATARLLSDRIATMMTLAALIGSLAAIFGVYISWSFDYPTGATIVMLLTLSFVTAWLFAPRHGYVTSRILHKR</sequence>
<comment type="similarity">
    <text evidence="2 6">Belongs to the ABC-3 integral membrane protein family.</text>
</comment>
<comment type="caution">
    <text evidence="8">The sequence shown here is derived from an EMBL/GenBank/DDBJ whole genome shotgun (WGS) entry which is preliminary data.</text>
</comment>
<dbReference type="InterPro" id="IPR037294">
    <property type="entry name" value="ABC_BtuC-like"/>
</dbReference>
<dbReference type="InterPro" id="IPR001626">
    <property type="entry name" value="ABC_TroCD"/>
</dbReference>
<evidence type="ECO:0000313" key="9">
    <source>
        <dbReference type="Proteomes" id="UP000619536"/>
    </source>
</evidence>
<reference evidence="8" key="2">
    <citation type="submission" date="2020-09" db="EMBL/GenBank/DDBJ databases">
        <authorList>
            <person name="Sun Q."/>
            <person name="Sedlacek I."/>
        </authorList>
    </citation>
    <scope>NUCLEOTIDE SEQUENCE</scope>
    <source>
        <strain evidence="8">CCM 8606</strain>
    </source>
</reference>
<keyword evidence="6" id="KW-0813">Transport</keyword>
<proteinExistence type="inferred from homology"/>
<gene>
    <name evidence="8" type="ORF">GCM10007377_05740</name>
</gene>
<feature type="transmembrane region" description="Helical" evidence="7">
    <location>
        <begin position="22"/>
        <end position="42"/>
    </location>
</feature>
<feature type="transmembrane region" description="Helical" evidence="7">
    <location>
        <begin position="62"/>
        <end position="88"/>
    </location>
</feature>
<feature type="transmembrane region" description="Helical" evidence="7">
    <location>
        <begin position="204"/>
        <end position="221"/>
    </location>
</feature>
<keyword evidence="5 7" id="KW-0472">Membrane</keyword>